<gene>
    <name evidence="9" type="ORF">CLV33_10551</name>
</gene>
<evidence type="ECO:0000256" key="4">
    <source>
        <dbReference type="ARBA" id="ARBA00022692"/>
    </source>
</evidence>
<name>A0A362WZQ4_9FLAO</name>
<comment type="caution">
    <text evidence="9">The sequence shown here is derived from an EMBL/GenBank/DDBJ whole genome shotgun (WGS) entry which is preliminary data.</text>
</comment>
<dbReference type="InterPro" id="IPR000917">
    <property type="entry name" value="Sulfatase_N"/>
</dbReference>
<dbReference type="GO" id="GO:0005886">
    <property type="term" value="C:plasma membrane"/>
    <property type="evidence" value="ECO:0007669"/>
    <property type="project" value="UniProtKB-SubCell"/>
</dbReference>
<dbReference type="GO" id="GO:0009244">
    <property type="term" value="P:lipopolysaccharide core region biosynthetic process"/>
    <property type="evidence" value="ECO:0007669"/>
    <property type="project" value="TreeGrafter"/>
</dbReference>
<organism evidence="9 10">
    <name type="scientific">Jejuia pallidilutea</name>
    <dbReference type="NCBI Taxonomy" id="504487"/>
    <lineage>
        <taxon>Bacteria</taxon>
        <taxon>Pseudomonadati</taxon>
        <taxon>Bacteroidota</taxon>
        <taxon>Flavobacteriia</taxon>
        <taxon>Flavobacteriales</taxon>
        <taxon>Flavobacteriaceae</taxon>
        <taxon>Jejuia</taxon>
    </lineage>
</organism>
<feature type="domain" description="Sulfatase N-terminal" evidence="8">
    <location>
        <begin position="217"/>
        <end position="498"/>
    </location>
</feature>
<sequence>MIVLKKLFLRYLVLVCSGFFFNVVFNNITLFVLLNFLENIFFGATLIIPIFLLKGLNFKSLYFKLSYVVFALCLYIETIYYYLFQTFFSSSAIFVTLDSNTNESKEFLSFYVDLPIIIYSIIFSLIVFFAIKNTKRLFKLKVFPERTAQRIKISLLFLICIVFIKLTSLINFNLPYLILKSVVDYNIESKKLGDYKTNKTGDFNDVYRYMDDQDEVYVIIIGESTARSHMGIYNYYRATTPRLNSIKDELLIYQDVISPHAYSVGALTKILTLGNYEAPELITEGSILQLLNSVGFETYWLSNQRPIGPYESMITKIGLSSKNHEFLTTTLAGNSKVLDGELLAPLNRILREKVSKKVIFVHMMGTHHHYENRYPETFNKFKDTPKTNFKSNESFEKINHYDNAILYNDFIISEIIKQVNSLKAKSFVLYFSDHAEEMYDTINMAGHNEDIYSRQMFEIPFFVWQSNKFKQQENFPFITNRKYMVDDFFHSMADLLDIKAKEIDSTRSIFSKYFKERKRIIKDTVNFDTYFK</sequence>
<dbReference type="Proteomes" id="UP000251545">
    <property type="component" value="Unassembled WGS sequence"/>
</dbReference>
<keyword evidence="5 7" id="KW-1133">Transmembrane helix</keyword>
<evidence type="ECO:0000256" key="5">
    <source>
        <dbReference type="ARBA" id="ARBA00022989"/>
    </source>
</evidence>
<comment type="subcellular location">
    <subcellularLocation>
        <location evidence="1">Cell membrane</location>
        <topology evidence="1">Multi-pass membrane protein</topology>
    </subcellularLocation>
</comment>
<feature type="transmembrane region" description="Helical" evidence="7">
    <location>
        <begin position="31"/>
        <end position="53"/>
    </location>
</feature>
<feature type="transmembrane region" description="Helical" evidence="7">
    <location>
        <begin position="108"/>
        <end position="131"/>
    </location>
</feature>
<dbReference type="AlphaFoldDB" id="A0A362WZQ4"/>
<reference evidence="9 10" key="1">
    <citation type="submission" date="2018-02" db="EMBL/GenBank/DDBJ databases">
        <title>Genomic Encyclopedia of Archaeal and Bacterial Type Strains, Phase II (KMG-II): from individual species to whole genera.</title>
        <authorList>
            <person name="Goeker M."/>
        </authorList>
    </citation>
    <scope>NUCLEOTIDE SEQUENCE [LARGE SCALE GENOMIC DNA]</scope>
    <source>
        <strain evidence="9 10">DSM 21165</strain>
    </source>
</reference>
<dbReference type="Gene3D" id="3.40.720.10">
    <property type="entry name" value="Alkaline Phosphatase, subunit A"/>
    <property type="match status" value="1"/>
</dbReference>
<evidence type="ECO:0000256" key="6">
    <source>
        <dbReference type="ARBA" id="ARBA00023136"/>
    </source>
</evidence>
<evidence type="ECO:0000259" key="8">
    <source>
        <dbReference type="Pfam" id="PF00884"/>
    </source>
</evidence>
<dbReference type="GO" id="GO:0016776">
    <property type="term" value="F:phosphotransferase activity, phosphate group as acceptor"/>
    <property type="evidence" value="ECO:0007669"/>
    <property type="project" value="TreeGrafter"/>
</dbReference>
<evidence type="ECO:0000313" key="10">
    <source>
        <dbReference type="Proteomes" id="UP000251545"/>
    </source>
</evidence>
<dbReference type="CDD" id="cd16017">
    <property type="entry name" value="LptA"/>
    <property type="match status" value="1"/>
</dbReference>
<keyword evidence="2" id="KW-1003">Cell membrane</keyword>
<dbReference type="Pfam" id="PF00884">
    <property type="entry name" value="Sulfatase"/>
    <property type="match status" value="1"/>
</dbReference>
<evidence type="ECO:0000256" key="1">
    <source>
        <dbReference type="ARBA" id="ARBA00004651"/>
    </source>
</evidence>
<dbReference type="PANTHER" id="PTHR30443">
    <property type="entry name" value="INNER MEMBRANE PROTEIN"/>
    <property type="match status" value="1"/>
</dbReference>
<feature type="transmembrane region" description="Helical" evidence="7">
    <location>
        <begin position="151"/>
        <end position="172"/>
    </location>
</feature>
<dbReference type="InterPro" id="IPR017850">
    <property type="entry name" value="Alkaline_phosphatase_core_sf"/>
</dbReference>
<dbReference type="SUPFAM" id="SSF53649">
    <property type="entry name" value="Alkaline phosphatase-like"/>
    <property type="match status" value="1"/>
</dbReference>
<feature type="transmembrane region" description="Helical" evidence="7">
    <location>
        <begin position="7"/>
        <end position="25"/>
    </location>
</feature>
<dbReference type="PANTHER" id="PTHR30443:SF2">
    <property type="entry name" value="PHOSPHOETHANOLAMINE TRANSFERASE EPTC"/>
    <property type="match status" value="1"/>
</dbReference>
<dbReference type="InterPro" id="IPR058130">
    <property type="entry name" value="PEA_transf_C"/>
</dbReference>
<accession>A0A362WZQ4</accession>
<evidence type="ECO:0000313" key="9">
    <source>
        <dbReference type="EMBL" id="PQV48204.1"/>
    </source>
</evidence>
<dbReference type="EMBL" id="PVEO01000005">
    <property type="protein sequence ID" value="PQV48204.1"/>
    <property type="molecule type" value="Genomic_DNA"/>
</dbReference>
<dbReference type="InterPro" id="IPR040423">
    <property type="entry name" value="PEA_transferase"/>
</dbReference>
<keyword evidence="3 9" id="KW-0808">Transferase</keyword>
<keyword evidence="6 7" id="KW-0472">Membrane</keyword>
<feature type="transmembrane region" description="Helical" evidence="7">
    <location>
        <begin position="65"/>
        <end position="88"/>
    </location>
</feature>
<dbReference type="RefSeq" id="WP_105473692.1">
    <property type="nucleotide sequence ID" value="NZ_PVEO01000005.1"/>
</dbReference>
<evidence type="ECO:0000256" key="2">
    <source>
        <dbReference type="ARBA" id="ARBA00022475"/>
    </source>
</evidence>
<keyword evidence="4 7" id="KW-0812">Transmembrane</keyword>
<protein>
    <submittedName>
        <fullName evidence="9">Heptose-I-phosphate ethanolaminephosphotransferase</fullName>
    </submittedName>
</protein>
<proteinExistence type="predicted"/>
<evidence type="ECO:0000256" key="3">
    <source>
        <dbReference type="ARBA" id="ARBA00022679"/>
    </source>
</evidence>
<evidence type="ECO:0000256" key="7">
    <source>
        <dbReference type="SAM" id="Phobius"/>
    </source>
</evidence>